<keyword evidence="6" id="KW-0830">Ubiquinone</keyword>
<dbReference type="Proteomes" id="UP000031599">
    <property type="component" value="Unassembled WGS sequence"/>
</dbReference>
<dbReference type="EMBL" id="JMCC02000001">
    <property type="protein sequence ID" value="KIG19630.1"/>
    <property type="molecule type" value="Genomic_DNA"/>
</dbReference>
<dbReference type="GO" id="GO:0042773">
    <property type="term" value="P:ATP synthesis coupled electron transport"/>
    <property type="evidence" value="ECO:0007669"/>
    <property type="project" value="InterPro"/>
</dbReference>
<reference evidence="6 7" key="1">
    <citation type="submission" date="2014-12" db="EMBL/GenBank/DDBJ databases">
        <title>Genome assembly of Enhygromyxa salina DSM 15201.</title>
        <authorList>
            <person name="Sharma G."/>
            <person name="Subramanian S."/>
        </authorList>
    </citation>
    <scope>NUCLEOTIDE SEQUENCE [LARGE SCALE GENOMIC DNA]</scope>
    <source>
        <strain evidence="6 7">DSM 15201</strain>
    </source>
</reference>
<dbReference type="PANTHER" id="PTHR43507">
    <property type="entry name" value="NADH-UBIQUINONE OXIDOREDUCTASE CHAIN 4"/>
    <property type="match status" value="1"/>
</dbReference>
<comment type="caution">
    <text evidence="6">The sequence shown here is derived from an EMBL/GenBank/DDBJ whole genome shotgun (WGS) entry which is preliminary data.</text>
</comment>
<dbReference type="GO" id="GO:0016020">
    <property type="term" value="C:membrane"/>
    <property type="evidence" value="ECO:0007669"/>
    <property type="project" value="UniProtKB-SubCell"/>
</dbReference>
<feature type="transmembrane region" description="Helical" evidence="4">
    <location>
        <begin position="331"/>
        <end position="352"/>
    </location>
</feature>
<dbReference type="GO" id="GO:0012505">
    <property type="term" value="C:endomembrane system"/>
    <property type="evidence" value="ECO:0007669"/>
    <property type="project" value="UniProtKB-SubCell"/>
</dbReference>
<feature type="transmembrane region" description="Helical" evidence="4">
    <location>
        <begin position="234"/>
        <end position="260"/>
    </location>
</feature>
<evidence type="ECO:0000256" key="4">
    <source>
        <dbReference type="SAM" id="Phobius"/>
    </source>
</evidence>
<sequence>MVVLVPLAVAVMVAALPRSEPALARALALLGALVELGLIVLLMSRFDPNGAALQQPFVRPWLPAYGVEWSLGVDGSELPMLLLIGLVVPLALVIGTPPRPGEPPLLVGMSSLQAAWVAVVLARDLITLAAAWELAAVATVILLGERGDGKMGVPGRTAAARRYAAYVLPGAGALIALVILVGVAHAHATGGVWSWNLDVLSQLTLPPATQYFGFALVIVVVATALPIWPLHAPLISICVSGPTQVVAAVLGVGGALALFVLMRVGLPMFPLAAGEWADPIAAVAVVGAIYAALVCWAERDPGRLLGHVALLHLSLAIVAAVSGSAGARVGLGPYLLAHGLALTVLTAVTHSLRRDGVGNLGELAGWAAVAPRALVLAMLAGLLLVGLPGSAGFIGELGIVVGVLREGELALLRPATWGLLAAASVGLGGLGLLRSLWQAGRGTPRPGLASRSSELDLRETCVCVVALGLALVMGLVPGWMVRRSEPAQRRAVEQLVLGRCLAIEASGQKSGQGRARTHQDLGDELGAVCLDPAARVRQHYGLPGAGSVEHTDTEPPGEAAP</sequence>
<protein>
    <submittedName>
        <fullName evidence="6">NADH-ubiquinone oxidoreductase chain M</fullName>
    </submittedName>
</protein>
<feature type="transmembrane region" description="Helical" evidence="4">
    <location>
        <begin position="208"/>
        <end position="227"/>
    </location>
</feature>
<feature type="transmembrane region" description="Helical" evidence="4">
    <location>
        <begin position="373"/>
        <end position="395"/>
    </location>
</feature>
<evidence type="ECO:0000256" key="2">
    <source>
        <dbReference type="RuleBase" id="RU000320"/>
    </source>
</evidence>
<dbReference type="GO" id="GO:0003954">
    <property type="term" value="F:NADH dehydrogenase activity"/>
    <property type="evidence" value="ECO:0007669"/>
    <property type="project" value="TreeGrafter"/>
</dbReference>
<organism evidence="6 7">
    <name type="scientific">Enhygromyxa salina</name>
    <dbReference type="NCBI Taxonomy" id="215803"/>
    <lineage>
        <taxon>Bacteria</taxon>
        <taxon>Pseudomonadati</taxon>
        <taxon>Myxococcota</taxon>
        <taxon>Polyangia</taxon>
        <taxon>Nannocystales</taxon>
        <taxon>Nannocystaceae</taxon>
        <taxon>Enhygromyxa</taxon>
    </lineage>
</organism>
<evidence type="ECO:0000313" key="7">
    <source>
        <dbReference type="Proteomes" id="UP000031599"/>
    </source>
</evidence>
<feature type="transmembrane region" description="Helical" evidence="4">
    <location>
        <begin position="25"/>
        <end position="43"/>
    </location>
</feature>
<evidence type="ECO:0000259" key="5">
    <source>
        <dbReference type="Pfam" id="PF00361"/>
    </source>
</evidence>
<keyword evidence="4" id="KW-1133">Transmembrane helix</keyword>
<dbReference type="GO" id="GO:0048039">
    <property type="term" value="F:ubiquinone binding"/>
    <property type="evidence" value="ECO:0007669"/>
    <property type="project" value="TreeGrafter"/>
</dbReference>
<proteinExistence type="predicted"/>
<name>A0A0C2DDW1_9BACT</name>
<feature type="domain" description="NADH:quinone oxidoreductase/Mrp antiporter transmembrane" evidence="5">
    <location>
        <begin position="122"/>
        <end position="409"/>
    </location>
</feature>
<feature type="transmembrane region" description="Helical" evidence="4">
    <location>
        <begin position="280"/>
        <end position="297"/>
    </location>
</feature>
<dbReference type="GO" id="GO:0015990">
    <property type="term" value="P:electron transport coupled proton transport"/>
    <property type="evidence" value="ECO:0007669"/>
    <property type="project" value="TreeGrafter"/>
</dbReference>
<feature type="region of interest" description="Disordered" evidence="3">
    <location>
        <begin position="540"/>
        <end position="561"/>
    </location>
</feature>
<evidence type="ECO:0000256" key="1">
    <source>
        <dbReference type="ARBA" id="ARBA00004127"/>
    </source>
</evidence>
<feature type="transmembrane region" description="Helical" evidence="4">
    <location>
        <begin position="304"/>
        <end position="325"/>
    </location>
</feature>
<dbReference type="AlphaFoldDB" id="A0A0C2DDW1"/>
<evidence type="ECO:0000256" key="3">
    <source>
        <dbReference type="SAM" id="MobiDB-lite"/>
    </source>
</evidence>
<feature type="transmembrane region" description="Helical" evidence="4">
    <location>
        <begin position="115"/>
        <end position="143"/>
    </location>
</feature>
<dbReference type="InterPro" id="IPR003918">
    <property type="entry name" value="NADH_UbQ_OxRdtase"/>
</dbReference>
<feature type="transmembrane region" description="Helical" evidence="4">
    <location>
        <begin position="163"/>
        <end position="188"/>
    </location>
</feature>
<dbReference type="PANTHER" id="PTHR43507:SF1">
    <property type="entry name" value="NADH-UBIQUINONE OXIDOREDUCTASE CHAIN 4"/>
    <property type="match status" value="1"/>
</dbReference>
<keyword evidence="4" id="KW-0472">Membrane</keyword>
<comment type="subcellular location">
    <subcellularLocation>
        <location evidence="1">Endomembrane system</location>
        <topology evidence="1">Multi-pass membrane protein</topology>
    </subcellularLocation>
    <subcellularLocation>
        <location evidence="2">Membrane</location>
        <topology evidence="2">Multi-pass membrane protein</topology>
    </subcellularLocation>
</comment>
<feature type="transmembrane region" description="Helical" evidence="4">
    <location>
        <begin position="457"/>
        <end position="480"/>
    </location>
</feature>
<feature type="transmembrane region" description="Helical" evidence="4">
    <location>
        <begin position="415"/>
        <end position="437"/>
    </location>
</feature>
<accession>A0A0C2DDW1</accession>
<gene>
    <name evidence="6" type="ORF">DB30_00139</name>
</gene>
<dbReference type="InterPro" id="IPR001750">
    <property type="entry name" value="ND/Mrp_TM"/>
</dbReference>
<dbReference type="GO" id="GO:0008137">
    <property type="term" value="F:NADH dehydrogenase (ubiquinone) activity"/>
    <property type="evidence" value="ECO:0007669"/>
    <property type="project" value="InterPro"/>
</dbReference>
<evidence type="ECO:0000313" key="6">
    <source>
        <dbReference type="EMBL" id="KIG19630.1"/>
    </source>
</evidence>
<keyword evidence="2 4" id="KW-0812">Transmembrane</keyword>
<dbReference type="Pfam" id="PF00361">
    <property type="entry name" value="Proton_antipo_M"/>
    <property type="match status" value="1"/>
</dbReference>